<reference evidence="3 4" key="1">
    <citation type="submission" date="2020-07" db="EMBL/GenBank/DDBJ databases">
        <title>Sequencing the genomes of 1000 actinobacteria strains.</title>
        <authorList>
            <person name="Klenk H.-P."/>
        </authorList>
    </citation>
    <scope>NUCLEOTIDE SEQUENCE [LARGE SCALE GENOMIC DNA]</scope>
    <source>
        <strain evidence="3 4">DSM 7487</strain>
    </source>
</reference>
<gene>
    <name evidence="3" type="ORF">BJ968_001748</name>
</gene>
<keyword evidence="3" id="KW-0808">Transferase</keyword>
<accession>A0A7Y9J0E7</accession>
<dbReference type="Proteomes" id="UP000521922">
    <property type="component" value="Unassembled WGS sequence"/>
</dbReference>
<feature type="compositionally biased region" description="Basic residues" evidence="1">
    <location>
        <begin position="1"/>
        <end position="18"/>
    </location>
</feature>
<proteinExistence type="predicted"/>
<organism evidence="3 4">
    <name type="scientific">Kineococcus aurantiacus</name>
    <dbReference type="NCBI Taxonomy" id="37633"/>
    <lineage>
        <taxon>Bacteria</taxon>
        <taxon>Bacillati</taxon>
        <taxon>Actinomycetota</taxon>
        <taxon>Actinomycetes</taxon>
        <taxon>Kineosporiales</taxon>
        <taxon>Kineosporiaceae</taxon>
        <taxon>Kineococcus</taxon>
    </lineage>
</organism>
<dbReference type="PANTHER" id="PTHR43861:SF1">
    <property type="entry name" value="TRANS-ACONITATE 2-METHYLTRANSFERASE"/>
    <property type="match status" value="1"/>
</dbReference>
<protein>
    <submittedName>
        <fullName evidence="3">Trans-aconitate methyltransferase</fullName>
    </submittedName>
</protein>
<evidence type="ECO:0000259" key="2">
    <source>
        <dbReference type="Pfam" id="PF08242"/>
    </source>
</evidence>
<dbReference type="RefSeq" id="WP_179751019.1">
    <property type="nucleotide sequence ID" value="NZ_BAAAGN010000005.1"/>
</dbReference>
<keyword evidence="4" id="KW-1185">Reference proteome</keyword>
<feature type="domain" description="Methyltransferase type 12" evidence="2">
    <location>
        <begin position="60"/>
        <end position="149"/>
    </location>
</feature>
<sequence>MSHGHTHPPAHTQAHTHRAGHEDGHRRALDLDALVFGDQLTAVLDTVLAELGDRTPHRVVDLGAGTGTGSRLLRDRLPGADLTAVDNDPGMLTHLRAQGFTALAADLDDGFPDLPGVDLVWASSSLHHVTDPAPLLTGARAALAPGGVLAVVEVEGLPAFTTDPAEDRARTAALAAGWNHHPDWTATLRAAGFTVQRHDVTTTAEPSAAAQEYARLWLERYLHLDGADEGGALTALLAGDLVLSPRATRALWLARAAS</sequence>
<dbReference type="GO" id="GO:0008168">
    <property type="term" value="F:methyltransferase activity"/>
    <property type="evidence" value="ECO:0007669"/>
    <property type="project" value="UniProtKB-KW"/>
</dbReference>
<comment type="caution">
    <text evidence="3">The sequence shown here is derived from an EMBL/GenBank/DDBJ whole genome shotgun (WGS) entry which is preliminary data.</text>
</comment>
<dbReference type="GO" id="GO:0032259">
    <property type="term" value="P:methylation"/>
    <property type="evidence" value="ECO:0007669"/>
    <property type="project" value="UniProtKB-KW"/>
</dbReference>
<dbReference type="InterPro" id="IPR013217">
    <property type="entry name" value="Methyltransf_12"/>
</dbReference>
<dbReference type="SUPFAM" id="SSF53335">
    <property type="entry name" value="S-adenosyl-L-methionine-dependent methyltransferases"/>
    <property type="match status" value="1"/>
</dbReference>
<name>A0A7Y9J0E7_9ACTN</name>
<dbReference type="Gene3D" id="3.40.50.150">
    <property type="entry name" value="Vaccinia Virus protein VP39"/>
    <property type="match status" value="1"/>
</dbReference>
<feature type="region of interest" description="Disordered" evidence="1">
    <location>
        <begin position="1"/>
        <end position="24"/>
    </location>
</feature>
<dbReference type="Pfam" id="PF08242">
    <property type="entry name" value="Methyltransf_12"/>
    <property type="match status" value="1"/>
</dbReference>
<dbReference type="CDD" id="cd02440">
    <property type="entry name" value="AdoMet_MTases"/>
    <property type="match status" value="1"/>
</dbReference>
<evidence type="ECO:0000256" key="1">
    <source>
        <dbReference type="SAM" id="MobiDB-lite"/>
    </source>
</evidence>
<evidence type="ECO:0000313" key="4">
    <source>
        <dbReference type="Proteomes" id="UP000521922"/>
    </source>
</evidence>
<dbReference type="AlphaFoldDB" id="A0A7Y9J0E7"/>
<dbReference type="EMBL" id="JACCBB010000001">
    <property type="protein sequence ID" value="NYD22208.1"/>
    <property type="molecule type" value="Genomic_DNA"/>
</dbReference>
<dbReference type="PANTHER" id="PTHR43861">
    <property type="entry name" value="TRANS-ACONITATE 2-METHYLTRANSFERASE-RELATED"/>
    <property type="match status" value="1"/>
</dbReference>
<keyword evidence="3" id="KW-0489">Methyltransferase</keyword>
<dbReference type="InterPro" id="IPR029063">
    <property type="entry name" value="SAM-dependent_MTases_sf"/>
</dbReference>
<evidence type="ECO:0000313" key="3">
    <source>
        <dbReference type="EMBL" id="NYD22208.1"/>
    </source>
</evidence>